<dbReference type="SUPFAM" id="SSF55008">
    <property type="entry name" value="HMA, heavy metal-associated domain"/>
    <property type="match status" value="1"/>
</dbReference>
<dbReference type="Gene3D" id="3.30.70.100">
    <property type="match status" value="1"/>
</dbReference>
<dbReference type="PROSITE" id="PS50846">
    <property type="entry name" value="HMA_2"/>
    <property type="match status" value="1"/>
</dbReference>
<dbReference type="Pfam" id="PF00403">
    <property type="entry name" value="HMA"/>
    <property type="match status" value="1"/>
</dbReference>
<proteinExistence type="predicted"/>
<dbReference type="CDD" id="cd00371">
    <property type="entry name" value="HMA"/>
    <property type="match status" value="1"/>
</dbReference>
<reference evidence="3 4" key="1">
    <citation type="submission" date="2020-08" db="EMBL/GenBank/DDBJ databases">
        <title>Edaphobacter telluris sp. nov. and Acidobacterium dinghuensis sp. nov., two acidobacteria isolated from forest soil.</title>
        <authorList>
            <person name="Fu J."/>
            <person name="Qiu L."/>
        </authorList>
    </citation>
    <scope>NUCLEOTIDE SEQUENCE [LARGE SCALE GENOMIC DNA]</scope>
    <source>
        <strain evidence="3">4Y35</strain>
    </source>
</reference>
<dbReference type="InterPro" id="IPR017969">
    <property type="entry name" value="Heavy-metal-associated_CS"/>
</dbReference>
<evidence type="ECO:0000256" key="1">
    <source>
        <dbReference type="ARBA" id="ARBA00022723"/>
    </source>
</evidence>
<accession>A0A7G8BFE5</accession>
<dbReference type="EMBL" id="CP060394">
    <property type="protein sequence ID" value="QNI31265.1"/>
    <property type="molecule type" value="Genomic_DNA"/>
</dbReference>
<dbReference type="Proteomes" id="UP000515312">
    <property type="component" value="Chromosome"/>
</dbReference>
<dbReference type="InterPro" id="IPR006121">
    <property type="entry name" value="HMA_dom"/>
</dbReference>
<dbReference type="FunFam" id="3.30.70.100:FF:000001">
    <property type="entry name" value="ATPase copper transporting beta"/>
    <property type="match status" value="1"/>
</dbReference>
<evidence type="ECO:0000313" key="3">
    <source>
        <dbReference type="EMBL" id="QNI31265.1"/>
    </source>
</evidence>
<dbReference type="GO" id="GO:0046872">
    <property type="term" value="F:metal ion binding"/>
    <property type="evidence" value="ECO:0007669"/>
    <property type="project" value="UniProtKB-KW"/>
</dbReference>
<sequence length="74" mass="7772">MENTIKLSIEGMHCGACARRVTNALAGVDGVRVDSVEVGSAQIKFDATKTSPDEITAAVDRIGFTARVDDGFGE</sequence>
<keyword evidence="1" id="KW-0479">Metal-binding</keyword>
<evidence type="ECO:0000259" key="2">
    <source>
        <dbReference type="PROSITE" id="PS50846"/>
    </source>
</evidence>
<gene>
    <name evidence="3" type="ORF">H7849_19555</name>
</gene>
<feature type="domain" description="HMA" evidence="2">
    <location>
        <begin position="3"/>
        <end position="67"/>
    </location>
</feature>
<name>A0A7G8BFE5_9BACT</name>
<evidence type="ECO:0000313" key="4">
    <source>
        <dbReference type="Proteomes" id="UP000515312"/>
    </source>
</evidence>
<organism evidence="3 4">
    <name type="scientific">Alloacidobacterium dinghuense</name>
    <dbReference type="NCBI Taxonomy" id="2763107"/>
    <lineage>
        <taxon>Bacteria</taxon>
        <taxon>Pseudomonadati</taxon>
        <taxon>Acidobacteriota</taxon>
        <taxon>Terriglobia</taxon>
        <taxon>Terriglobales</taxon>
        <taxon>Acidobacteriaceae</taxon>
        <taxon>Alloacidobacterium</taxon>
    </lineage>
</organism>
<dbReference type="InterPro" id="IPR036163">
    <property type="entry name" value="HMA_dom_sf"/>
</dbReference>
<dbReference type="RefSeq" id="WP_186741762.1">
    <property type="nucleotide sequence ID" value="NZ_CP060394.1"/>
</dbReference>
<protein>
    <submittedName>
        <fullName evidence="3">Heavy-metal-associated domain-containing protein</fullName>
    </submittedName>
</protein>
<keyword evidence="4" id="KW-1185">Reference proteome</keyword>
<dbReference type="AlphaFoldDB" id="A0A7G8BFE5"/>
<dbReference type="KEGG" id="adin:H7849_19555"/>
<dbReference type="PROSITE" id="PS01047">
    <property type="entry name" value="HMA_1"/>
    <property type="match status" value="1"/>
</dbReference>